<dbReference type="InterPro" id="IPR010730">
    <property type="entry name" value="HET"/>
</dbReference>
<dbReference type="PANTHER" id="PTHR10622">
    <property type="entry name" value="HET DOMAIN-CONTAINING PROTEIN"/>
    <property type="match status" value="1"/>
</dbReference>
<reference evidence="3 4" key="1">
    <citation type="submission" date="2019-04" db="EMBL/GenBank/DDBJ databases">
        <title>Friends and foes A comparative genomics study of 23 Aspergillus species from section Flavi.</title>
        <authorList>
            <consortium name="DOE Joint Genome Institute"/>
            <person name="Kjaerbolling I."/>
            <person name="Vesth T."/>
            <person name="Frisvad J.C."/>
            <person name="Nybo J.L."/>
            <person name="Theobald S."/>
            <person name="Kildgaard S."/>
            <person name="Isbrandt T."/>
            <person name="Kuo A."/>
            <person name="Sato A."/>
            <person name="Lyhne E.K."/>
            <person name="Kogle M.E."/>
            <person name="Wiebenga A."/>
            <person name="Kun R.S."/>
            <person name="Lubbers R.J."/>
            <person name="Makela M.R."/>
            <person name="Barry K."/>
            <person name="Chovatia M."/>
            <person name="Clum A."/>
            <person name="Daum C."/>
            <person name="Haridas S."/>
            <person name="He G."/>
            <person name="LaButti K."/>
            <person name="Lipzen A."/>
            <person name="Mondo S."/>
            <person name="Riley R."/>
            <person name="Salamov A."/>
            <person name="Simmons B.A."/>
            <person name="Magnuson J.K."/>
            <person name="Henrissat B."/>
            <person name="Mortensen U.H."/>
            <person name="Larsen T.O."/>
            <person name="Devries R.P."/>
            <person name="Grigoriev I.V."/>
            <person name="Machida M."/>
            <person name="Baker S.E."/>
            <person name="Andersen M.R."/>
        </authorList>
    </citation>
    <scope>NUCLEOTIDE SEQUENCE [LARGE SCALE GENOMIC DNA]</scope>
    <source>
        <strain evidence="3 4">CBS 151.66</strain>
    </source>
</reference>
<dbReference type="OrthoDB" id="4503001at2759"/>
<dbReference type="EMBL" id="ML732199">
    <property type="protein sequence ID" value="KAB8075095.1"/>
    <property type="molecule type" value="Genomic_DNA"/>
</dbReference>
<evidence type="ECO:0000313" key="3">
    <source>
        <dbReference type="EMBL" id="KAB8075095.1"/>
    </source>
</evidence>
<protein>
    <recommendedName>
        <fullName evidence="2">Heterokaryon incompatibility domain-containing protein</fullName>
    </recommendedName>
</protein>
<accession>A0A5N5X4V1</accession>
<feature type="compositionally biased region" description="Low complexity" evidence="1">
    <location>
        <begin position="437"/>
        <end position="460"/>
    </location>
</feature>
<dbReference type="PANTHER" id="PTHR10622:SF10">
    <property type="entry name" value="HET DOMAIN-CONTAINING PROTEIN"/>
    <property type="match status" value="1"/>
</dbReference>
<organism evidence="3 4">
    <name type="scientific">Aspergillus leporis</name>
    <dbReference type="NCBI Taxonomy" id="41062"/>
    <lineage>
        <taxon>Eukaryota</taxon>
        <taxon>Fungi</taxon>
        <taxon>Dikarya</taxon>
        <taxon>Ascomycota</taxon>
        <taxon>Pezizomycotina</taxon>
        <taxon>Eurotiomycetes</taxon>
        <taxon>Eurotiomycetidae</taxon>
        <taxon>Eurotiales</taxon>
        <taxon>Aspergillaceae</taxon>
        <taxon>Aspergillus</taxon>
        <taxon>Aspergillus subgen. Circumdati</taxon>
    </lineage>
</organism>
<gene>
    <name evidence="3" type="ORF">BDV29DRAFT_155981</name>
</gene>
<proteinExistence type="predicted"/>
<feature type="domain" description="Heterokaryon incompatibility" evidence="2">
    <location>
        <begin position="42"/>
        <end position="126"/>
    </location>
</feature>
<sequence>MATPSYVLPVRLIKVIDESRWEPLKCDLQITPEGFRTAKPIYVILSHVWSRQEPRWSHVFGVRGTAIPSFSFDKIGKACIEVNKMQLKYLWVDTCCVESKNERCAGVNCEYSLFSNAEVCFAYLHDVKYVPGWDPNNDVVRSSWFKRGWTICELVASREIIFFAKDWQVLGRKSELCSQLARYTGIDERVLRDRKYLAKISVAQRMTWALYPKTSWDPLMRQFRVDTLTRETRIEEDMAYCLMGLFSVNMPLKPKEGFPAAFRRLQAAIILQHPYDTSIFAWKRDSCHHDTRVLAETLTDFKDCDTIINQKEPTGPTDPLDPGMGLVQADPDKKGVFIKLPITPVHPVLNTNGGTHWANLNCREAGPGFSNIAVELRLHSHKRRCDRTRFGKKWPPGEPAFGRASPNQWFFIGYDGQAFWCDRTPASHRNAAPPNQSAAPHSNSPRPRSSHSPQRSSSPRQADRHDPSDHYGPSASR</sequence>
<evidence type="ECO:0000256" key="1">
    <source>
        <dbReference type="SAM" id="MobiDB-lite"/>
    </source>
</evidence>
<keyword evidence="4" id="KW-1185">Reference proteome</keyword>
<name>A0A5N5X4V1_9EURO</name>
<dbReference type="Proteomes" id="UP000326565">
    <property type="component" value="Unassembled WGS sequence"/>
</dbReference>
<dbReference type="AlphaFoldDB" id="A0A5N5X4V1"/>
<evidence type="ECO:0000313" key="4">
    <source>
        <dbReference type="Proteomes" id="UP000326565"/>
    </source>
</evidence>
<evidence type="ECO:0000259" key="2">
    <source>
        <dbReference type="Pfam" id="PF06985"/>
    </source>
</evidence>
<dbReference type="Pfam" id="PF06985">
    <property type="entry name" value="HET"/>
    <property type="match status" value="1"/>
</dbReference>
<feature type="region of interest" description="Disordered" evidence="1">
    <location>
        <begin position="425"/>
        <end position="477"/>
    </location>
</feature>